<comment type="caution">
    <text evidence="2">The sequence shown here is derived from an EMBL/GenBank/DDBJ whole genome shotgun (WGS) entry which is preliminary data.</text>
</comment>
<dbReference type="RefSeq" id="WP_008484115.1">
    <property type="nucleotide sequence ID" value="NZ_AMRI01000009.1"/>
</dbReference>
<evidence type="ECO:0000313" key="2">
    <source>
        <dbReference type="EMBL" id="EKE75232.1"/>
    </source>
</evidence>
<dbReference type="AlphaFoldDB" id="K2JLF8"/>
<gene>
    <name evidence="2" type="ORF">B3C1_08146</name>
</gene>
<feature type="chain" id="PRO_5005686831" description="Lipoprotein" evidence="1">
    <location>
        <begin position="18"/>
        <end position="463"/>
    </location>
</feature>
<dbReference type="EMBL" id="AMRI01000009">
    <property type="protein sequence ID" value="EKE75232.1"/>
    <property type="molecule type" value="Genomic_DNA"/>
</dbReference>
<protein>
    <recommendedName>
        <fullName evidence="4">Lipoprotein</fullName>
    </recommendedName>
</protein>
<keyword evidence="3" id="KW-1185">Reference proteome</keyword>
<name>K2JLF8_9GAMM</name>
<evidence type="ECO:0000256" key="1">
    <source>
        <dbReference type="SAM" id="SignalP"/>
    </source>
</evidence>
<reference evidence="2 3" key="1">
    <citation type="journal article" date="2012" name="J. Bacteriol.">
        <title>Genome Sequence of Gallaecimonas xiamenensis Type Strain 3-C-1.</title>
        <authorList>
            <person name="Lai Q."/>
            <person name="Wang L."/>
            <person name="Wang W."/>
            <person name="Shao Z."/>
        </authorList>
    </citation>
    <scope>NUCLEOTIDE SEQUENCE [LARGE SCALE GENOMIC DNA]</scope>
    <source>
        <strain evidence="2 3">3-C-1</strain>
    </source>
</reference>
<dbReference type="STRING" id="745411.B3C1_08146"/>
<proteinExistence type="predicted"/>
<keyword evidence="1" id="KW-0732">Signal</keyword>
<dbReference type="PROSITE" id="PS51257">
    <property type="entry name" value="PROKAR_LIPOPROTEIN"/>
    <property type="match status" value="1"/>
</dbReference>
<dbReference type="Proteomes" id="UP000006755">
    <property type="component" value="Unassembled WGS sequence"/>
</dbReference>
<evidence type="ECO:0008006" key="4">
    <source>
        <dbReference type="Google" id="ProtNLM"/>
    </source>
</evidence>
<sequence length="463" mass="53095">MKRLIMLSAALWLSACATTTPPRDYQKDEVEQLGNILYDKQQLTQGVKTPVTGTVRWENSRYRFIRQYQNGHLRYGEDRNLDDSLSAQVSYDAQGLRHGKVLNTEGKASENGEERQFRHGILSGSFHEWHGTSGLVYDRTFNVVAGIKEEQLSALPKDLASPLVMPPEIDLAEARRIEGQYLSDLATLDSYDGWAWHLSAENSLSLAKYDDGRQVALWIFDKHGFLRAYRAFKADSSSLRCELSEGKIHTCFNLDSNGFKEGLQYGFGFKEGKYYVVQRQLTGGLLDGTVKLWHGDAPVVELAYDKGVRQDNQTRLSQDLGLAMPWLTPQIDPSQSRQFFARFEIPKDFTGWARLIWRDGGMRELTLFRDGVKLENWQYGTDRTLFSYQRFHPGTQKAAVAVQYRDGLLSSYQEKDAKGHANGRKLTRAYRQDQYRDQQYKDGRQVGKAKVYQWDEQGQLIHE</sequence>
<evidence type="ECO:0000313" key="3">
    <source>
        <dbReference type="Proteomes" id="UP000006755"/>
    </source>
</evidence>
<accession>K2JLF8</accession>
<feature type="signal peptide" evidence="1">
    <location>
        <begin position="1"/>
        <end position="17"/>
    </location>
</feature>
<organism evidence="2 3">
    <name type="scientific">Gallaecimonas xiamenensis 3-C-1</name>
    <dbReference type="NCBI Taxonomy" id="745411"/>
    <lineage>
        <taxon>Bacteria</taxon>
        <taxon>Pseudomonadati</taxon>
        <taxon>Pseudomonadota</taxon>
        <taxon>Gammaproteobacteria</taxon>
        <taxon>Enterobacterales</taxon>
        <taxon>Gallaecimonadaceae</taxon>
        <taxon>Gallaecimonas</taxon>
    </lineage>
</organism>